<evidence type="ECO:0008006" key="4">
    <source>
        <dbReference type="Google" id="ProtNLM"/>
    </source>
</evidence>
<evidence type="ECO:0000313" key="3">
    <source>
        <dbReference type="Proteomes" id="UP000628775"/>
    </source>
</evidence>
<dbReference type="AlphaFoldDB" id="A0A8J2YGT4"/>
<evidence type="ECO:0000256" key="1">
    <source>
        <dbReference type="SAM" id="Phobius"/>
    </source>
</evidence>
<dbReference type="EMBL" id="BMIR01000006">
    <property type="protein sequence ID" value="GGE37953.1"/>
    <property type="molecule type" value="Genomic_DNA"/>
</dbReference>
<proteinExistence type="predicted"/>
<name>A0A8J2YGT4_9BACL</name>
<evidence type="ECO:0000313" key="2">
    <source>
        <dbReference type="EMBL" id="GGE37953.1"/>
    </source>
</evidence>
<dbReference type="Proteomes" id="UP000628775">
    <property type="component" value="Unassembled WGS sequence"/>
</dbReference>
<comment type="caution">
    <text evidence="2">The sequence shown here is derived from an EMBL/GenBank/DDBJ whole genome shotgun (WGS) entry which is preliminary data.</text>
</comment>
<sequence>MRPFVYYSSPKVNWIPGLMMIIAIGGIGSFFFGLIWEISLQERVPKAAFGRVTSLDMLGSIALMPLGYLMTGWLADWMGGVQKALLLAIVMLIIIIGALSFRSIRQFN</sequence>
<accession>A0A8J2YGT4</accession>
<reference evidence="2" key="1">
    <citation type="journal article" date="2014" name="Int. J. Syst. Evol. Microbiol.">
        <title>Complete genome sequence of Corynebacterium casei LMG S-19264T (=DSM 44701T), isolated from a smear-ripened cheese.</title>
        <authorList>
            <consortium name="US DOE Joint Genome Institute (JGI-PGF)"/>
            <person name="Walter F."/>
            <person name="Albersmeier A."/>
            <person name="Kalinowski J."/>
            <person name="Ruckert C."/>
        </authorList>
    </citation>
    <scope>NUCLEOTIDE SEQUENCE</scope>
    <source>
        <strain evidence="2">CGMCC 1.15371</strain>
    </source>
</reference>
<gene>
    <name evidence="2" type="ORF">GCM10011391_15940</name>
</gene>
<keyword evidence="1" id="KW-0812">Transmembrane</keyword>
<keyword evidence="1" id="KW-0472">Membrane</keyword>
<keyword evidence="1" id="KW-1133">Transmembrane helix</keyword>
<reference evidence="2" key="2">
    <citation type="submission" date="2020-09" db="EMBL/GenBank/DDBJ databases">
        <authorList>
            <person name="Sun Q."/>
            <person name="Zhou Y."/>
        </authorList>
    </citation>
    <scope>NUCLEOTIDE SEQUENCE</scope>
    <source>
        <strain evidence="2">CGMCC 1.15371</strain>
    </source>
</reference>
<dbReference type="Gene3D" id="1.20.1250.20">
    <property type="entry name" value="MFS general substrate transporter like domains"/>
    <property type="match status" value="1"/>
</dbReference>
<organism evidence="2 3">
    <name type="scientific">Pullulanibacillus camelliae</name>
    <dbReference type="NCBI Taxonomy" id="1707096"/>
    <lineage>
        <taxon>Bacteria</taxon>
        <taxon>Bacillati</taxon>
        <taxon>Bacillota</taxon>
        <taxon>Bacilli</taxon>
        <taxon>Bacillales</taxon>
        <taxon>Sporolactobacillaceae</taxon>
        <taxon>Pullulanibacillus</taxon>
    </lineage>
</organism>
<protein>
    <recommendedName>
        <fullName evidence="4">Major facilitator superfamily (MFS) profile domain-containing protein</fullName>
    </recommendedName>
</protein>
<feature type="transmembrane region" description="Helical" evidence="1">
    <location>
        <begin position="81"/>
        <end position="101"/>
    </location>
</feature>
<keyword evidence="3" id="KW-1185">Reference proteome</keyword>
<feature type="transmembrane region" description="Helical" evidence="1">
    <location>
        <begin position="12"/>
        <end position="36"/>
    </location>
</feature>
<feature type="transmembrane region" description="Helical" evidence="1">
    <location>
        <begin position="57"/>
        <end position="75"/>
    </location>
</feature>
<dbReference type="SUPFAM" id="SSF103473">
    <property type="entry name" value="MFS general substrate transporter"/>
    <property type="match status" value="1"/>
</dbReference>
<dbReference type="InterPro" id="IPR036259">
    <property type="entry name" value="MFS_trans_sf"/>
</dbReference>